<dbReference type="EMBL" id="JADBDY010000001">
    <property type="protein sequence ID" value="MBE1458430.1"/>
    <property type="molecule type" value="Genomic_DNA"/>
</dbReference>
<gene>
    <name evidence="5" type="ORF">H4W79_002644</name>
</gene>
<dbReference type="Gene3D" id="3.40.50.720">
    <property type="entry name" value="NAD(P)-binding Rossmann-like Domain"/>
    <property type="match status" value="1"/>
</dbReference>
<proteinExistence type="predicted"/>
<dbReference type="Pfam" id="PF22725">
    <property type="entry name" value="GFO_IDH_MocA_C3"/>
    <property type="match status" value="1"/>
</dbReference>
<dbReference type="InterPro" id="IPR050463">
    <property type="entry name" value="Gfo/Idh/MocA_oxidrdct_glycsds"/>
</dbReference>
<dbReference type="RefSeq" id="WP_191269759.1">
    <property type="nucleotide sequence ID" value="NZ_BMXJ01000003.1"/>
</dbReference>
<accession>A0ABR9HHX0</accession>
<keyword evidence="1" id="KW-0560">Oxidoreductase</keyword>
<evidence type="ECO:0000313" key="6">
    <source>
        <dbReference type="Proteomes" id="UP000598217"/>
    </source>
</evidence>
<keyword evidence="6" id="KW-1185">Reference proteome</keyword>
<feature type="domain" description="Gfo/Idh/MocA-like oxidoreductase N-terminal" evidence="3">
    <location>
        <begin position="15"/>
        <end position="132"/>
    </location>
</feature>
<reference evidence="5 6" key="1">
    <citation type="submission" date="2020-10" db="EMBL/GenBank/DDBJ databases">
        <title>Sequencing the genomes of 1000 actinobacteria strains.</title>
        <authorList>
            <person name="Klenk H.-P."/>
        </authorList>
    </citation>
    <scope>NUCLEOTIDE SEQUENCE [LARGE SCALE GENOMIC DNA]</scope>
    <source>
        <strain evidence="5 6">DSM 45157</strain>
    </source>
</reference>
<dbReference type="Gene3D" id="3.30.360.10">
    <property type="entry name" value="Dihydrodipicolinate Reductase, domain 2"/>
    <property type="match status" value="1"/>
</dbReference>
<comment type="caution">
    <text evidence="5">The sequence shown here is derived from an EMBL/GenBank/DDBJ whole genome shotgun (WGS) entry which is preliminary data.</text>
</comment>
<dbReference type="SUPFAM" id="SSF55347">
    <property type="entry name" value="Glyceraldehyde-3-phosphate dehydrogenase-like, C-terminal domain"/>
    <property type="match status" value="1"/>
</dbReference>
<evidence type="ECO:0000256" key="1">
    <source>
        <dbReference type="ARBA" id="ARBA00023002"/>
    </source>
</evidence>
<evidence type="ECO:0000259" key="4">
    <source>
        <dbReference type="Pfam" id="PF22725"/>
    </source>
</evidence>
<dbReference type="SUPFAM" id="SSF51735">
    <property type="entry name" value="NAD(P)-binding Rossmann-fold domains"/>
    <property type="match status" value="1"/>
</dbReference>
<dbReference type="InterPro" id="IPR055170">
    <property type="entry name" value="GFO_IDH_MocA-like_dom"/>
</dbReference>
<name>A0ABR9HHX0_9ACTN</name>
<dbReference type="Proteomes" id="UP000598217">
    <property type="component" value="Unassembled WGS sequence"/>
</dbReference>
<feature type="domain" description="GFO/IDH/MocA-like oxidoreductase" evidence="4">
    <location>
        <begin position="142"/>
        <end position="270"/>
    </location>
</feature>
<dbReference type="PANTHER" id="PTHR43818">
    <property type="entry name" value="BCDNA.GH03377"/>
    <property type="match status" value="1"/>
</dbReference>
<protein>
    <submittedName>
        <fullName evidence="5">Dehydrogenase</fullName>
    </submittedName>
</protein>
<feature type="region of interest" description="Disordered" evidence="2">
    <location>
        <begin position="333"/>
        <end position="353"/>
    </location>
</feature>
<dbReference type="PANTHER" id="PTHR43818:SF11">
    <property type="entry name" value="BCDNA.GH03377"/>
    <property type="match status" value="1"/>
</dbReference>
<dbReference type="InterPro" id="IPR036291">
    <property type="entry name" value="NAD(P)-bd_dom_sf"/>
</dbReference>
<evidence type="ECO:0000259" key="3">
    <source>
        <dbReference type="Pfam" id="PF01408"/>
    </source>
</evidence>
<evidence type="ECO:0000313" key="5">
    <source>
        <dbReference type="EMBL" id="MBE1458430.1"/>
    </source>
</evidence>
<evidence type="ECO:0000256" key="2">
    <source>
        <dbReference type="SAM" id="MobiDB-lite"/>
    </source>
</evidence>
<dbReference type="InterPro" id="IPR000683">
    <property type="entry name" value="Gfo/Idh/MocA-like_OxRdtase_N"/>
</dbReference>
<dbReference type="Pfam" id="PF01408">
    <property type="entry name" value="GFO_IDH_MocA"/>
    <property type="match status" value="1"/>
</dbReference>
<organism evidence="5 6">
    <name type="scientific">Nocardiopsis terrae</name>
    <dbReference type="NCBI Taxonomy" id="372655"/>
    <lineage>
        <taxon>Bacteria</taxon>
        <taxon>Bacillati</taxon>
        <taxon>Actinomycetota</taxon>
        <taxon>Actinomycetes</taxon>
        <taxon>Streptosporangiales</taxon>
        <taxon>Nocardiopsidaceae</taxon>
        <taxon>Nocardiopsis</taxon>
    </lineage>
</organism>
<sequence length="390" mass="42148">MPRTDDTAPLPLLLVGIHGHGRSHLRALLPLARAGTVRLVGVCDRRPPAPDDDLEGHGNVPFFDDLATALDRTQARLTVLVTPIHTHLPLARVALEHGSHLLLEKPTTPSLAQLTSLEEAVHDSGLACQIGFQSLGSQAIDEVGRLVGEGVLGELRGIGAAGAWKRTSAYYDRAPWAGRRELDGHQVVDGALTNPFAHAVATSLALARAEQDAPRSLELEMYHAHPIESDDTSSLRLRTRSGTVLTVAVTLCAPESQPPAITLHGDRASLTLEYTLDRITLHRPGHAPRTTTHGRVNLLENLVAHIRGQSPLLVPPERTRGFTHVLDAVRTAPDPRPIPARHQQVHQEEGVTHRSIPRITDLVHESANSLALFSELDAPWASPAPTEVTT</sequence>